<protein>
    <recommendedName>
        <fullName evidence="3">HEAT repeat domain-containing protein</fullName>
    </recommendedName>
</protein>
<comment type="caution">
    <text evidence="1">The sequence shown here is derived from an EMBL/GenBank/DDBJ whole genome shotgun (WGS) entry which is preliminary data.</text>
</comment>
<organism evidence="1 2">
    <name type="scientific">Litorisediminicola beolgyonensis</name>
    <dbReference type="NCBI Taxonomy" id="1173614"/>
    <lineage>
        <taxon>Bacteria</taxon>
        <taxon>Pseudomonadati</taxon>
        <taxon>Pseudomonadota</taxon>
        <taxon>Alphaproteobacteria</taxon>
        <taxon>Rhodobacterales</taxon>
        <taxon>Paracoccaceae</taxon>
        <taxon>Litorisediminicola</taxon>
    </lineage>
</organism>
<dbReference type="Proteomes" id="UP001597135">
    <property type="component" value="Unassembled WGS sequence"/>
</dbReference>
<accession>A0ABW3ZHG2</accession>
<name>A0ABW3ZHG2_9RHOB</name>
<evidence type="ECO:0000313" key="2">
    <source>
        <dbReference type="Proteomes" id="UP001597135"/>
    </source>
</evidence>
<keyword evidence="2" id="KW-1185">Reference proteome</keyword>
<gene>
    <name evidence="1" type="ORF">ACFQ4E_09305</name>
</gene>
<evidence type="ECO:0000313" key="1">
    <source>
        <dbReference type="EMBL" id="MFD1342612.1"/>
    </source>
</evidence>
<proteinExistence type="predicted"/>
<evidence type="ECO:0008006" key="3">
    <source>
        <dbReference type="Google" id="ProtNLM"/>
    </source>
</evidence>
<sequence>MRKDEDDNFLGPLPSAFEEREVDEYLSVTWCEYFEGSDEEQLRCSVEAIRNSNMNVKAKACFCIGSTPEILAAIDDAGSAGRAVYHPEDDNDAHAGIYGIAPEEAQLLTRLADEVWCKFLTKAAADALPESGCAKSVDVA</sequence>
<dbReference type="EMBL" id="JBHTMU010000013">
    <property type="protein sequence ID" value="MFD1342612.1"/>
    <property type="molecule type" value="Genomic_DNA"/>
</dbReference>
<reference evidence="2" key="1">
    <citation type="journal article" date="2019" name="Int. J. Syst. Evol. Microbiol.">
        <title>The Global Catalogue of Microorganisms (GCM) 10K type strain sequencing project: providing services to taxonomists for standard genome sequencing and annotation.</title>
        <authorList>
            <consortium name="The Broad Institute Genomics Platform"/>
            <consortium name="The Broad Institute Genome Sequencing Center for Infectious Disease"/>
            <person name="Wu L."/>
            <person name="Ma J."/>
        </authorList>
    </citation>
    <scope>NUCLEOTIDE SEQUENCE [LARGE SCALE GENOMIC DNA]</scope>
    <source>
        <strain evidence="2">CCUG 62953</strain>
    </source>
</reference>